<keyword evidence="11" id="KW-1185">Reference proteome</keyword>
<evidence type="ECO:0000256" key="9">
    <source>
        <dbReference type="SAM" id="MobiDB-lite"/>
    </source>
</evidence>
<dbReference type="InterPro" id="IPR029052">
    <property type="entry name" value="Metallo-depent_PP-like"/>
</dbReference>
<evidence type="ECO:0000256" key="2">
    <source>
        <dbReference type="ARBA" id="ARBA00013081"/>
    </source>
</evidence>
<feature type="compositionally biased region" description="Basic and acidic residues" evidence="9">
    <location>
        <begin position="345"/>
        <end position="361"/>
    </location>
</feature>
<dbReference type="SMART" id="SM00156">
    <property type="entry name" value="PP2Ac"/>
    <property type="match status" value="1"/>
</dbReference>
<evidence type="ECO:0000256" key="4">
    <source>
        <dbReference type="ARBA" id="ARBA00022801"/>
    </source>
</evidence>
<evidence type="ECO:0000259" key="10">
    <source>
        <dbReference type="SMART" id="SM00156"/>
    </source>
</evidence>
<feature type="domain" description="Serine/threonine specific protein phosphatases" evidence="10">
    <location>
        <begin position="55"/>
        <end position="305"/>
    </location>
</feature>
<dbReference type="GO" id="GO:0005634">
    <property type="term" value="C:nucleus"/>
    <property type="evidence" value="ECO:0007669"/>
    <property type="project" value="TreeGrafter"/>
</dbReference>
<comment type="catalytic activity">
    <reaction evidence="7">
        <text>O-phospho-L-seryl-[protein] + H2O = L-seryl-[protein] + phosphate</text>
        <dbReference type="Rhea" id="RHEA:20629"/>
        <dbReference type="Rhea" id="RHEA-COMP:9863"/>
        <dbReference type="Rhea" id="RHEA-COMP:11604"/>
        <dbReference type="ChEBI" id="CHEBI:15377"/>
        <dbReference type="ChEBI" id="CHEBI:29999"/>
        <dbReference type="ChEBI" id="CHEBI:43474"/>
        <dbReference type="ChEBI" id="CHEBI:83421"/>
        <dbReference type="EC" id="3.1.3.16"/>
    </reaction>
</comment>
<comment type="catalytic activity">
    <reaction evidence="8">
        <text>O-phospho-L-threonyl-[protein] + H2O = L-threonyl-[protein] + phosphate</text>
        <dbReference type="Rhea" id="RHEA:47004"/>
        <dbReference type="Rhea" id="RHEA-COMP:11060"/>
        <dbReference type="Rhea" id="RHEA-COMP:11605"/>
        <dbReference type="ChEBI" id="CHEBI:15377"/>
        <dbReference type="ChEBI" id="CHEBI:30013"/>
        <dbReference type="ChEBI" id="CHEBI:43474"/>
        <dbReference type="ChEBI" id="CHEBI:61977"/>
        <dbReference type="EC" id="3.1.3.16"/>
    </reaction>
</comment>
<evidence type="ECO:0000256" key="8">
    <source>
        <dbReference type="ARBA" id="ARBA00048336"/>
    </source>
</evidence>
<dbReference type="SUPFAM" id="SSF56300">
    <property type="entry name" value="Metallo-dependent phosphatases"/>
    <property type="match status" value="1"/>
</dbReference>
<protein>
    <recommendedName>
        <fullName evidence="2">protein-serine/threonine phosphatase</fullName>
        <ecNumber evidence="2">3.1.3.16</ecNumber>
    </recommendedName>
</protein>
<evidence type="ECO:0000256" key="7">
    <source>
        <dbReference type="ARBA" id="ARBA00047761"/>
    </source>
</evidence>
<reference evidence="12" key="1">
    <citation type="submission" date="2016-11" db="UniProtKB">
        <authorList>
            <consortium name="WormBaseParasite"/>
        </authorList>
    </citation>
    <scope>IDENTIFICATION</scope>
</reference>
<dbReference type="Pfam" id="PF00149">
    <property type="entry name" value="Metallophos"/>
    <property type="match status" value="1"/>
</dbReference>
<organism evidence="11 12">
    <name type="scientific">Meloidogyne hapla</name>
    <name type="common">Root-knot nematode worm</name>
    <dbReference type="NCBI Taxonomy" id="6305"/>
    <lineage>
        <taxon>Eukaryota</taxon>
        <taxon>Metazoa</taxon>
        <taxon>Ecdysozoa</taxon>
        <taxon>Nematoda</taxon>
        <taxon>Chromadorea</taxon>
        <taxon>Rhabditida</taxon>
        <taxon>Tylenchina</taxon>
        <taxon>Tylenchomorpha</taxon>
        <taxon>Tylenchoidea</taxon>
        <taxon>Meloidogynidae</taxon>
        <taxon>Meloidogyninae</taxon>
        <taxon>Meloidogyne</taxon>
    </lineage>
</organism>
<dbReference type="EC" id="3.1.3.16" evidence="2"/>
<comment type="cofactor">
    <cofactor evidence="1">
        <name>Mn(2+)</name>
        <dbReference type="ChEBI" id="CHEBI:29035"/>
    </cofactor>
</comment>
<dbReference type="GO" id="GO:0005737">
    <property type="term" value="C:cytoplasm"/>
    <property type="evidence" value="ECO:0007669"/>
    <property type="project" value="TreeGrafter"/>
</dbReference>
<dbReference type="PANTHER" id="PTHR11668:SF300">
    <property type="entry name" value="SERINE_THREONINE-PROTEIN PHOSPHATASE"/>
    <property type="match status" value="1"/>
</dbReference>
<keyword evidence="6" id="KW-0464">Manganese</keyword>
<dbReference type="PANTHER" id="PTHR11668">
    <property type="entry name" value="SERINE/THREONINE PROTEIN PHOSPHATASE"/>
    <property type="match status" value="1"/>
</dbReference>
<dbReference type="Proteomes" id="UP000095281">
    <property type="component" value="Unplaced"/>
</dbReference>
<evidence type="ECO:0000313" key="11">
    <source>
        <dbReference type="Proteomes" id="UP000095281"/>
    </source>
</evidence>
<evidence type="ECO:0000256" key="1">
    <source>
        <dbReference type="ARBA" id="ARBA00001936"/>
    </source>
</evidence>
<keyword evidence="4" id="KW-0378">Hydrolase</keyword>
<dbReference type="InterPro" id="IPR006186">
    <property type="entry name" value="Ser/Thr-sp_prot-phosphatase"/>
</dbReference>
<dbReference type="InterPro" id="IPR004843">
    <property type="entry name" value="Calcineurin-like_PHP"/>
</dbReference>
<sequence length="361" mass="40665">MEDDNAITAVGTSTAAKSVVTTMSVNNGDSFKEPTFILDKFLEKHLRYTRKRIVYHPSEITTLCLTAENSIKKNYKDDTCIVRIRHLPLYIVGDLHGDWRQLLRIFNACGVPGEKAYLFLGDQCNSVYGFYEEIQSRFNHGDSIAVYKAFNKVFRCFPLVALVADHILCMHGGISPKLNKLSDLTKIKIPLDISTDDTLQLDLLWADPSGDVDTFEKNVARGCSKLFSVQDVYATCERLNLKLIVRAHQPFNRGFGFFAGKRLLTLFGAVDHAAKGSYAGVLHLQLEKAQDKKGKPTGKLEIQAGIILFRPTTKETKGKHKFLMEFEELGTADIDTEDETTQLERMGKMPTEEEIREAMKD</sequence>
<evidence type="ECO:0000256" key="3">
    <source>
        <dbReference type="ARBA" id="ARBA00022723"/>
    </source>
</evidence>
<name>A0A1I8BXN7_MELHA</name>
<dbReference type="AlphaFoldDB" id="A0A1I8BXN7"/>
<dbReference type="PRINTS" id="PR00114">
    <property type="entry name" value="STPHPHTASE"/>
</dbReference>
<dbReference type="Gene3D" id="3.60.21.10">
    <property type="match status" value="2"/>
</dbReference>
<dbReference type="InterPro" id="IPR050341">
    <property type="entry name" value="PP1_catalytic_subunit"/>
</dbReference>
<dbReference type="WBParaSite" id="MhA1_Contig70.frz3.gene34">
    <property type="protein sequence ID" value="MhA1_Contig70.frz3.gene34"/>
    <property type="gene ID" value="MhA1_Contig70.frz3.gene34"/>
</dbReference>
<evidence type="ECO:0000313" key="12">
    <source>
        <dbReference type="WBParaSite" id="MhA1_Contig70.frz3.gene34"/>
    </source>
</evidence>
<dbReference type="GO" id="GO:0004722">
    <property type="term" value="F:protein serine/threonine phosphatase activity"/>
    <property type="evidence" value="ECO:0007669"/>
    <property type="project" value="UniProtKB-EC"/>
</dbReference>
<feature type="region of interest" description="Disordered" evidence="9">
    <location>
        <begin position="340"/>
        <end position="361"/>
    </location>
</feature>
<keyword evidence="5" id="KW-0904">Protein phosphatase</keyword>
<evidence type="ECO:0000256" key="5">
    <source>
        <dbReference type="ARBA" id="ARBA00022912"/>
    </source>
</evidence>
<dbReference type="GO" id="GO:0046872">
    <property type="term" value="F:metal ion binding"/>
    <property type="evidence" value="ECO:0007669"/>
    <property type="project" value="UniProtKB-KW"/>
</dbReference>
<keyword evidence="3" id="KW-0479">Metal-binding</keyword>
<proteinExistence type="predicted"/>
<evidence type="ECO:0000256" key="6">
    <source>
        <dbReference type="ARBA" id="ARBA00023211"/>
    </source>
</evidence>
<accession>A0A1I8BXN7</accession>